<keyword evidence="1" id="KW-0732">Signal</keyword>
<accession>A0A3S2X4A3</accession>
<sequence>MARRWAHAVTLAVLGLAMATPALAQFTPTEVRVSPHRGLVDYEISQQRAKIAWTDPKGNMWLAGINRDTGAFEPASGRGQLLATNTVANWNMFMWNGPEWISTASGDQIYYSFYLPNKPRTARNTRMAIAATDATGQWVTQALTPDVPRMAHVASKNPGDTNPMIRYLDPDLNQYWRNLKNPASEELLDMVPPSNKAWRFATGVRAFLYTEEVDGVPQVFAYMLDDKVRVQLTTDAGAKDLNRTVPWVWPAPEFGNDLVLSTVVDGSELRIYRRMLGDDGLMHWTPVYSATLPGGRLAGSPEWFTYNGKSYVFMVAYVDGLEYPTEIWLSSIDAANPLLRKITVDEPYRVRNDPEVFITRNGGPYIYYNRYDPSIDPDHPLCADCSEGVYRADAGLLGR</sequence>
<dbReference type="OrthoDB" id="9149491at2"/>
<organism evidence="2 3">
    <name type="scientific">Rubrivivax albus</name>
    <dbReference type="NCBI Taxonomy" id="2499835"/>
    <lineage>
        <taxon>Bacteria</taxon>
        <taxon>Pseudomonadati</taxon>
        <taxon>Pseudomonadota</taxon>
        <taxon>Betaproteobacteria</taxon>
        <taxon>Burkholderiales</taxon>
        <taxon>Sphaerotilaceae</taxon>
        <taxon>Rubrivivax</taxon>
    </lineage>
</organism>
<feature type="signal peptide" evidence="1">
    <location>
        <begin position="1"/>
        <end position="24"/>
    </location>
</feature>
<dbReference type="Proteomes" id="UP000288178">
    <property type="component" value="Unassembled WGS sequence"/>
</dbReference>
<dbReference type="RefSeq" id="WP_128196505.1">
    <property type="nucleotide sequence ID" value="NZ_SACT01000001.1"/>
</dbReference>
<name>A0A3S2X4A3_9BURK</name>
<proteinExistence type="predicted"/>
<evidence type="ECO:0000256" key="1">
    <source>
        <dbReference type="SAM" id="SignalP"/>
    </source>
</evidence>
<dbReference type="AlphaFoldDB" id="A0A3S2X4A3"/>
<gene>
    <name evidence="2" type="ORF">ENE75_05850</name>
</gene>
<comment type="caution">
    <text evidence="2">The sequence shown here is derived from an EMBL/GenBank/DDBJ whole genome shotgun (WGS) entry which is preliminary data.</text>
</comment>
<reference evidence="2 3" key="1">
    <citation type="submission" date="2019-01" db="EMBL/GenBank/DDBJ databases">
        <authorList>
            <person name="Chen W.-M."/>
        </authorList>
    </citation>
    <scope>NUCLEOTIDE SEQUENCE [LARGE SCALE GENOMIC DNA]</scope>
    <source>
        <strain evidence="2 3">ICH-3</strain>
    </source>
</reference>
<feature type="chain" id="PRO_5018697510" evidence="1">
    <location>
        <begin position="25"/>
        <end position="399"/>
    </location>
</feature>
<dbReference type="EMBL" id="SACT01000001">
    <property type="protein sequence ID" value="RVT54367.1"/>
    <property type="molecule type" value="Genomic_DNA"/>
</dbReference>
<protein>
    <submittedName>
        <fullName evidence="2">Uncharacterized protein</fullName>
    </submittedName>
</protein>
<evidence type="ECO:0000313" key="2">
    <source>
        <dbReference type="EMBL" id="RVT54367.1"/>
    </source>
</evidence>
<keyword evidence="3" id="KW-1185">Reference proteome</keyword>
<evidence type="ECO:0000313" key="3">
    <source>
        <dbReference type="Proteomes" id="UP000288178"/>
    </source>
</evidence>